<dbReference type="GO" id="GO:0009098">
    <property type="term" value="P:L-leucine biosynthetic process"/>
    <property type="evidence" value="ECO:0007669"/>
    <property type="project" value="TreeGrafter"/>
</dbReference>
<dbReference type="Proteomes" id="UP000440096">
    <property type="component" value="Unassembled WGS sequence"/>
</dbReference>
<dbReference type="GO" id="GO:0003852">
    <property type="term" value="F:2-isopropylmalate synthase activity"/>
    <property type="evidence" value="ECO:0007669"/>
    <property type="project" value="UniProtKB-EC"/>
</dbReference>
<comment type="pathway">
    <text evidence="1">Amino-acid biosynthesis; L-leucine biosynthesis; L-leucine from 3-methyl-2-oxobutanoate: step 1/4.</text>
</comment>
<dbReference type="Gene3D" id="3.20.20.70">
    <property type="entry name" value="Aldolase class I"/>
    <property type="match status" value="1"/>
</dbReference>
<dbReference type="InterPro" id="IPR050073">
    <property type="entry name" value="2-IPM_HCS-like"/>
</dbReference>
<evidence type="ECO:0000256" key="3">
    <source>
        <dbReference type="ARBA" id="ARBA00022605"/>
    </source>
</evidence>
<keyword evidence="6" id="KW-0100">Branched-chain amino acid biosynthesis</keyword>
<dbReference type="InterPro" id="IPR002034">
    <property type="entry name" value="AIPM/Hcit_synth_CS"/>
</dbReference>
<dbReference type="AlphaFoldDB" id="A0A6N7Z712"/>
<evidence type="ECO:0000259" key="7">
    <source>
        <dbReference type="PROSITE" id="PS50991"/>
    </source>
</evidence>
<feature type="domain" description="Pyruvate carboxyltransferase" evidence="7">
    <location>
        <begin position="14"/>
        <end position="278"/>
    </location>
</feature>
<comment type="caution">
    <text evidence="8">The sequence shown here is derived from an EMBL/GenBank/DDBJ whole genome shotgun (WGS) entry which is preliminary data.</text>
</comment>
<dbReference type="EC" id="2.3.3.13" evidence="2"/>
<dbReference type="SUPFAM" id="SSF51569">
    <property type="entry name" value="Aldolase"/>
    <property type="match status" value="1"/>
</dbReference>
<evidence type="ECO:0000256" key="6">
    <source>
        <dbReference type="ARBA" id="ARBA00023304"/>
    </source>
</evidence>
<keyword evidence="9" id="KW-1185">Reference proteome</keyword>
<dbReference type="PANTHER" id="PTHR10277:SF9">
    <property type="entry name" value="2-ISOPROPYLMALATE SYNTHASE 1, CHLOROPLASTIC-RELATED"/>
    <property type="match status" value="1"/>
</dbReference>
<evidence type="ECO:0000313" key="9">
    <source>
        <dbReference type="Proteomes" id="UP000440096"/>
    </source>
</evidence>
<keyword evidence="4" id="KW-0808">Transferase</keyword>
<evidence type="ECO:0000256" key="5">
    <source>
        <dbReference type="ARBA" id="ARBA00023211"/>
    </source>
</evidence>
<dbReference type="InterPro" id="IPR000891">
    <property type="entry name" value="PYR_CT"/>
</dbReference>
<dbReference type="Pfam" id="PF00682">
    <property type="entry name" value="HMGL-like"/>
    <property type="match status" value="1"/>
</dbReference>
<sequence length="403" mass="42047">MADLVRASAVAGRMVLWEESARDGAQAKTLMSAAFRVSLARAQGRIFGENGPAHVVFAAGFPAICDEEFDATRRVAHEAADAVSPAAVCRGTVDDVRQACRAVAGAPQARVMIVVPSSDEIADAMVHQPAATALATVTDLVHAARDTAPEVAVDVCFADAPRAEVGLLADRAEAVTDAGAGVIVIADTIGDLLPDQTTRLFTELRAAVSDRVVLASHLHNDLGLGVANTIAAVRSGVRVAACSWLGMAERSGMVATEQLLFLLAHRADQLGLPAGLWPAPPDLTPLSAIAKAVSAETGVPLSVTTPIVGTGVGTISTGTPFVRPATFQPFDPELVGITPTVVLTHLASDRVVHAVAQRLGHDLHRGDTAAVRRWVKTQAYQRNDAVIPDVEFAGFLSTLRASR</sequence>
<dbReference type="EMBL" id="WMBA01000023">
    <property type="protein sequence ID" value="MTD55516.1"/>
    <property type="molecule type" value="Genomic_DNA"/>
</dbReference>
<protein>
    <recommendedName>
        <fullName evidence="2">2-isopropylmalate synthase</fullName>
        <ecNumber evidence="2">2.3.3.13</ecNumber>
    </recommendedName>
</protein>
<dbReference type="PROSITE" id="PS50991">
    <property type="entry name" value="PYR_CT"/>
    <property type="match status" value="1"/>
</dbReference>
<name>A0A6N7Z712_9PSEU</name>
<evidence type="ECO:0000256" key="4">
    <source>
        <dbReference type="ARBA" id="ARBA00022679"/>
    </source>
</evidence>
<keyword evidence="3" id="KW-0028">Amino-acid biosynthesis</keyword>
<reference evidence="8 9" key="1">
    <citation type="submission" date="2019-11" db="EMBL/GenBank/DDBJ databases">
        <title>Draft genome of Amycolatopsis RM579.</title>
        <authorList>
            <person name="Duangmal K."/>
            <person name="Mingma R."/>
        </authorList>
    </citation>
    <scope>NUCLEOTIDE SEQUENCE [LARGE SCALE GENOMIC DNA]</scope>
    <source>
        <strain evidence="8 9">RM579</strain>
    </source>
</reference>
<dbReference type="PANTHER" id="PTHR10277">
    <property type="entry name" value="HOMOCITRATE SYNTHASE-RELATED"/>
    <property type="match status" value="1"/>
</dbReference>
<evidence type="ECO:0000256" key="2">
    <source>
        <dbReference type="ARBA" id="ARBA00012973"/>
    </source>
</evidence>
<keyword evidence="5" id="KW-0464">Manganese</keyword>
<evidence type="ECO:0000313" key="8">
    <source>
        <dbReference type="EMBL" id="MTD55516.1"/>
    </source>
</evidence>
<dbReference type="InterPro" id="IPR013785">
    <property type="entry name" value="Aldolase_TIM"/>
</dbReference>
<organism evidence="8 9">
    <name type="scientific">Amycolatopsis pithecellobii</name>
    <dbReference type="NCBI Taxonomy" id="664692"/>
    <lineage>
        <taxon>Bacteria</taxon>
        <taxon>Bacillati</taxon>
        <taxon>Actinomycetota</taxon>
        <taxon>Actinomycetes</taxon>
        <taxon>Pseudonocardiales</taxon>
        <taxon>Pseudonocardiaceae</taxon>
        <taxon>Amycolatopsis</taxon>
    </lineage>
</organism>
<accession>A0A6N7Z712</accession>
<evidence type="ECO:0000256" key="1">
    <source>
        <dbReference type="ARBA" id="ARBA00004689"/>
    </source>
</evidence>
<gene>
    <name evidence="8" type="ORF">GKO32_16260</name>
</gene>
<proteinExistence type="predicted"/>
<dbReference type="PROSITE" id="PS00816">
    <property type="entry name" value="AIPM_HOMOCIT_SYNTH_2"/>
    <property type="match status" value="1"/>
</dbReference>